<feature type="region of interest" description="Disordered" evidence="10">
    <location>
        <begin position="206"/>
        <end position="227"/>
    </location>
</feature>
<dbReference type="SUPFAM" id="SSF47005">
    <property type="entry name" value="Peripheral subunit-binding domain of 2-oxo acid dehydrogenase complex"/>
    <property type="match status" value="1"/>
</dbReference>
<keyword evidence="5 9" id="KW-0450">Lipoyl</keyword>
<gene>
    <name evidence="13" type="ORF">B0H65DRAFT_447302</name>
</gene>
<sequence length="558" mass="60108">MKNMFLRQSSRAVGRQELWRLSRRGLSRLAPTATSTITPSTTSSPTRPLPANSRSSALAQQPPSTRRAFHATRDLQVVKPVFLADIGEGIVECEVIQWFVEPGARVEEFSQLCEVQSDKASVEITSRFAGVVKKLYYDAGEMAKVGKPFIDIDVEGGPENKEVEALTPPEPVSTPKGRQAIKGEAISTSTPQAIAPELKQSFVAASWAQQTPTPSHSQSPVTKQTGKHASLATPAVRHLSRQLNVDITEIPGTGKDGRVLKEDVYKFVQARDSAPTQSPAAATPTAPGVTAAAAAASAFLSPDVGISGPQKETTVPLTRTQEMMFKSMTRSLTIPHFLYADEVDFTSLVELRTRLNRVLSKSGLPEGQVSKLSYLPFIIKAVSMALYKYPVLNARVELDSNNNGKPSLVMRSQHNIGVAMDTPSGLLVPVVKNVGSLNILSIAAELARLQSLAVAGKLSPQDMSGGTITVSNIGSIGGTYLSPVIVEREVAILGVGRMRTVPAFSTVPGEEDKILRRQICNFSWSADHRVIDGATMARAADVVRTIVEEPDVMVMHLR</sequence>
<evidence type="ECO:0000256" key="10">
    <source>
        <dbReference type="SAM" id="MobiDB-lite"/>
    </source>
</evidence>
<proteinExistence type="inferred from homology"/>
<dbReference type="InterPro" id="IPR023213">
    <property type="entry name" value="CAT-like_dom_sf"/>
</dbReference>
<dbReference type="GO" id="GO:0005759">
    <property type="term" value="C:mitochondrial matrix"/>
    <property type="evidence" value="ECO:0007669"/>
    <property type="project" value="UniProtKB-SubCell"/>
</dbReference>
<evidence type="ECO:0000256" key="8">
    <source>
        <dbReference type="ARBA" id="ARBA00023315"/>
    </source>
</evidence>
<dbReference type="GO" id="GO:0045333">
    <property type="term" value="P:cellular respiration"/>
    <property type="evidence" value="ECO:0007669"/>
    <property type="project" value="UniProtKB-ARBA"/>
</dbReference>
<dbReference type="EMBL" id="JAUEPP010000001">
    <property type="protein sequence ID" value="KAK3354141.1"/>
    <property type="molecule type" value="Genomic_DNA"/>
</dbReference>
<dbReference type="CDD" id="cd06849">
    <property type="entry name" value="lipoyl_domain"/>
    <property type="match status" value="1"/>
</dbReference>
<feature type="compositionally biased region" description="Low complexity" evidence="10">
    <location>
        <begin position="30"/>
        <end position="46"/>
    </location>
</feature>
<evidence type="ECO:0000256" key="3">
    <source>
        <dbReference type="ARBA" id="ARBA00007317"/>
    </source>
</evidence>
<dbReference type="InterPro" id="IPR004167">
    <property type="entry name" value="PSBD"/>
</dbReference>
<dbReference type="PROSITE" id="PS51826">
    <property type="entry name" value="PSBD"/>
    <property type="match status" value="1"/>
</dbReference>
<dbReference type="InterPro" id="IPR001078">
    <property type="entry name" value="2-oxoacid_DH_actylTfrase"/>
</dbReference>
<evidence type="ECO:0000256" key="5">
    <source>
        <dbReference type="ARBA" id="ARBA00022823"/>
    </source>
</evidence>
<dbReference type="SUPFAM" id="SSF51230">
    <property type="entry name" value="Single hybrid motif"/>
    <property type="match status" value="1"/>
</dbReference>
<protein>
    <recommendedName>
        <fullName evidence="9">Dihydrolipoamide acetyltransferase component of pyruvate dehydrogenase complex</fullName>
        <ecNumber evidence="9">2.3.1.-</ecNumber>
    </recommendedName>
</protein>
<dbReference type="Gene3D" id="2.40.50.100">
    <property type="match status" value="1"/>
</dbReference>
<feature type="domain" description="Lipoyl-binding" evidence="11">
    <location>
        <begin position="78"/>
        <end position="153"/>
    </location>
</feature>
<accession>A0AAE0MVW9</accession>
<dbReference type="InterPro" id="IPR036625">
    <property type="entry name" value="E3-bd_dom_sf"/>
</dbReference>
<dbReference type="InterPro" id="IPR011053">
    <property type="entry name" value="Single_hybrid_motif"/>
</dbReference>
<keyword evidence="6" id="KW-0809">Transit peptide</keyword>
<dbReference type="PANTHER" id="PTHR43178">
    <property type="entry name" value="DIHYDROLIPOAMIDE ACETYLTRANSFERASE COMPONENT OF PYRUVATE DEHYDROGENASE COMPLEX"/>
    <property type="match status" value="1"/>
</dbReference>
<dbReference type="Pfam" id="PF00364">
    <property type="entry name" value="Biotin_lipoyl"/>
    <property type="match status" value="1"/>
</dbReference>
<evidence type="ECO:0000256" key="7">
    <source>
        <dbReference type="ARBA" id="ARBA00023128"/>
    </source>
</evidence>
<evidence type="ECO:0000313" key="13">
    <source>
        <dbReference type="EMBL" id="KAK3354141.1"/>
    </source>
</evidence>
<evidence type="ECO:0000256" key="1">
    <source>
        <dbReference type="ARBA" id="ARBA00001938"/>
    </source>
</evidence>
<dbReference type="PROSITE" id="PS00189">
    <property type="entry name" value="LIPOYL"/>
    <property type="match status" value="1"/>
</dbReference>
<dbReference type="PANTHER" id="PTHR43178:SF5">
    <property type="entry name" value="LIPOAMIDE ACYLTRANSFERASE COMPONENT OF BRANCHED-CHAIN ALPHA-KETO ACID DEHYDROGENASE COMPLEX, MITOCHONDRIAL"/>
    <property type="match status" value="1"/>
</dbReference>
<evidence type="ECO:0000256" key="6">
    <source>
        <dbReference type="ARBA" id="ARBA00022946"/>
    </source>
</evidence>
<keyword evidence="7" id="KW-0496">Mitochondrion</keyword>
<dbReference type="Proteomes" id="UP001278500">
    <property type="component" value="Unassembled WGS sequence"/>
</dbReference>
<dbReference type="Gene3D" id="3.30.559.10">
    <property type="entry name" value="Chloramphenicol acetyltransferase-like domain"/>
    <property type="match status" value="1"/>
</dbReference>
<dbReference type="Gene3D" id="4.10.320.10">
    <property type="entry name" value="E3-binding domain"/>
    <property type="match status" value="1"/>
</dbReference>
<dbReference type="GO" id="GO:0016407">
    <property type="term" value="F:acetyltransferase activity"/>
    <property type="evidence" value="ECO:0007669"/>
    <property type="project" value="TreeGrafter"/>
</dbReference>
<dbReference type="InterPro" id="IPR050743">
    <property type="entry name" value="2-oxoacid_DH_E2_comp"/>
</dbReference>
<feature type="domain" description="Peripheral subunit-binding (PSBD)" evidence="12">
    <location>
        <begin position="231"/>
        <end position="268"/>
    </location>
</feature>
<dbReference type="FunFam" id="2.40.50.100:FF:000013">
    <property type="entry name" value="Dihydrolipoamide acetyltransferase component of pyruvate dehydrogenase complex"/>
    <property type="match status" value="1"/>
</dbReference>
<keyword evidence="4 9" id="KW-0808">Transferase</keyword>
<dbReference type="Pfam" id="PF02817">
    <property type="entry name" value="E3_binding"/>
    <property type="match status" value="1"/>
</dbReference>
<dbReference type="AlphaFoldDB" id="A0AAE0MVW9"/>
<dbReference type="FunFam" id="3.30.559.10:FF:000007">
    <property type="entry name" value="Dihydrolipoamide acetyltransferase component of pyruvate dehydrogenase complex"/>
    <property type="match status" value="1"/>
</dbReference>
<dbReference type="InterPro" id="IPR003016">
    <property type="entry name" value="2-oxoA_DH_lipoyl-BS"/>
</dbReference>
<dbReference type="GeneID" id="87863012"/>
<evidence type="ECO:0000256" key="9">
    <source>
        <dbReference type="RuleBase" id="RU003423"/>
    </source>
</evidence>
<evidence type="ECO:0000313" key="14">
    <source>
        <dbReference type="Proteomes" id="UP001278500"/>
    </source>
</evidence>
<organism evidence="13 14">
    <name type="scientific">Neurospora tetraspora</name>
    <dbReference type="NCBI Taxonomy" id="94610"/>
    <lineage>
        <taxon>Eukaryota</taxon>
        <taxon>Fungi</taxon>
        <taxon>Dikarya</taxon>
        <taxon>Ascomycota</taxon>
        <taxon>Pezizomycotina</taxon>
        <taxon>Sordariomycetes</taxon>
        <taxon>Sordariomycetidae</taxon>
        <taxon>Sordariales</taxon>
        <taxon>Sordariaceae</taxon>
        <taxon>Neurospora</taxon>
    </lineage>
</organism>
<dbReference type="RefSeq" id="XP_062685519.1">
    <property type="nucleotide sequence ID" value="XM_062825858.1"/>
</dbReference>
<evidence type="ECO:0000256" key="2">
    <source>
        <dbReference type="ARBA" id="ARBA00004305"/>
    </source>
</evidence>
<reference evidence="13" key="2">
    <citation type="submission" date="2023-06" db="EMBL/GenBank/DDBJ databases">
        <authorList>
            <consortium name="Lawrence Berkeley National Laboratory"/>
            <person name="Haridas S."/>
            <person name="Hensen N."/>
            <person name="Bonometti L."/>
            <person name="Westerberg I."/>
            <person name="Brannstrom I.O."/>
            <person name="Guillou S."/>
            <person name="Cros-Aarteil S."/>
            <person name="Calhoun S."/>
            <person name="Kuo A."/>
            <person name="Mondo S."/>
            <person name="Pangilinan J."/>
            <person name="Riley R."/>
            <person name="Labutti K."/>
            <person name="Andreopoulos B."/>
            <person name="Lipzen A."/>
            <person name="Chen C."/>
            <person name="Yanf M."/>
            <person name="Daum C."/>
            <person name="Ng V."/>
            <person name="Clum A."/>
            <person name="Steindorff A."/>
            <person name="Ohm R."/>
            <person name="Martin F."/>
            <person name="Silar P."/>
            <person name="Natvig D."/>
            <person name="Lalanne C."/>
            <person name="Gautier V."/>
            <person name="Ament-Velasquez S.L."/>
            <person name="Kruys A."/>
            <person name="Hutchinson M.I."/>
            <person name="Powell A.J."/>
            <person name="Barry K."/>
            <person name="Miller A.N."/>
            <person name="Grigoriev I.V."/>
            <person name="Debuchy R."/>
            <person name="Gladieux P."/>
            <person name="Thoren M.H."/>
            <person name="Johannesson H."/>
        </authorList>
    </citation>
    <scope>NUCLEOTIDE SEQUENCE</scope>
    <source>
        <strain evidence="13">CBS 560.94</strain>
    </source>
</reference>
<evidence type="ECO:0000259" key="12">
    <source>
        <dbReference type="PROSITE" id="PS51826"/>
    </source>
</evidence>
<keyword evidence="14" id="KW-1185">Reference proteome</keyword>
<dbReference type="SUPFAM" id="SSF52777">
    <property type="entry name" value="CoA-dependent acyltransferases"/>
    <property type="match status" value="1"/>
</dbReference>
<evidence type="ECO:0000256" key="4">
    <source>
        <dbReference type="ARBA" id="ARBA00022679"/>
    </source>
</evidence>
<dbReference type="GO" id="GO:0031405">
    <property type="term" value="F:lipoic acid binding"/>
    <property type="evidence" value="ECO:0007669"/>
    <property type="project" value="TreeGrafter"/>
</dbReference>
<dbReference type="FunFam" id="4.10.320.10:FF:000009">
    <property type="entry name" value="Dihydrolipoamide acetyltransferase component of pyruvate dehydrogenase complex"/>
    <property type="match status" value="1"/>
</dbReference>
<dbReference type="PROSITE" id="PS50968">
    <property type="entry name" value="BIOTINYL_LIPOYL"/>
    <property type="match status" value="1"/>
</dbReference>
<dbReference type="InterPro" id="IPR000089">
    <property type="entry name" value="Biotin_lipoyl"/>
</dbReference>
<comment type="caution">
    <text evidence="13">The sequence shown here is derived from an EMBL/GenBank/DDBJ whole genome shotgun (WGS) entry which is preliminary data.</text>
</comment>
<evidence type="ECO:0000259" key="11">
    <source>
        <dbReference type="PROSITE" id="PS50968"/>
    </source>
</evidence>
<feature type="region of interest" description="Disordered" evidence="10">
    <location>
        <begin position="30"/>
        <end position="64"/>
    </location>
</feature>
<reference evidence="13" key="1">
    <citation type="journal article" date="2023" name="Mol. Phylogenet. Evol.">
        <title>Genome-scale phylogeny and comparative genomics of the fungal order Sordariales.</title>
        <authorList>
            <person name="Hensen N."/>
            <person name="Bonometti L."/>
            <person name="Westerberg I."/>
            <person name="Brannstrom I.O."/>
            <person name="Guillou S."/>
            <person name="Cros-Aarteil S."/>
            <person name="Calhoun S."/>
            <person name="Haridas S."/>
            <person name="Kuo A."/>
            <person name="Mondo S."/>
            <person name="Pangilinan J."/>
            <person name="Riley R."/>
            <person name="LaButti K."/>
            <person name="Andreopoulos B."/>
            <person name="Lipzen A."/>
            <person name="Chen C."/>
            <person name="Yan M."/>
            <person name="Daum C."/>
            <person name="Ng V."/>
            <person name="Clum A."/>
            <person name="Steindorff A."/>
            <person name="Ohm R.A."/>
            <person name="Martin F."/>
            <person name="Silar P."/>
            <person name="Natvig D.O."/>
            <person name="Lalanne C."/>
            <person name="Gautier V."/>
            <person name="Ament-Velasquez S.L."/>
            <person name="Kruys A."/>
            <person name="Hutchinson M.I."/>
            <person name="Powell A.J."/>
            <person name="Barry K."/>
            <person name="Miller A.N."/>
            <person name="Grigoriev I.V."/>
            <person name="Debuchy R."/>
            <person name="Gladieux P."/>
            <person name="Hiltunen Thoren M."/>
            <person name="Johannesson H."/>
        </authorList>
    </citation>
    <scope>NUCLEOTIDE SEQUENCE</scope>
    <source>
        <strain evidence="13">CBS 560.94</strain>
    </source>
</reference>
<keyword evidence="8 9" id="KW-0012">Acyltransferase</keyword>
<comment type="similarity">
    <text evidence="3 9">Belongs to the 2-oxoacid dehydrogenase family.</text>
</comment>
<dbReference type="EC" id="2.3.1.-" evidence="9"/>
<comment type="cofactor">
    <cofactor evidence="1 9">
        <name>(R)-lipoate</name>
        <dbReference type="ChEBI" id="CHEBI:83088"/>
    </cofactor>
</comment>
<comment type="subcellular location">
    <subcellularLocation>
        <location evidence="2">Mitochondrion matrix</location>
    </subcellularLocation>
</comment>
<feature type="compositionally biased region" description="Polar residues" evidence="10">
    <location>
        <begin position="52"/>
        <end position="64"/>
    </location>
</feature>
<feature type="compositionally biased region" description="Polar residues" evidence="10">
    <location>
        <begin position="207"/>
        <end position="224"/>
    </location>
</feature>
<name>A0AAE0MVW9_9PEZI</name>
<dbReference type="Pfam" id="PF00198">
    <property type="entry name" value="2-oxoacid_dh"/>
    <property type="match status" value="1"/>
</dbReference>